<dbReference type="Pfam" id="PF00908">
    <property type="entry name" value="dTDP_sugar_isom"/>
    <property type="match status" value="1"/>
</dbReference>
<organism evidence="2 3">
    <name type="scientific">Candidatus Giovannonibacteria bacterium RIFCSPHIGHO2_02_43_16</name>
    <dbReference type="NCBI Taxonomy" id="1798331"/>
    <lineage>
        <taxon>Bacteria</taxon>
        <taxon>Candidatus Giovannoniibacteriota</taxon>
    </lineage>
</organism>
<dbReference type="Proteomes" id="UP000178276">
    <property type="component" value="Unassembled WGS sequence"/>
</dbReference>
<evidence type="ECO:0008006" key="4">
    <source>
        <dbReference type="Google" id="ProtNLM"/>
    </source>
</evidence>
<accession>A0A1F5WFB3</accession>
<evidence type="ECO:0000313" key="2">
    <source>
        <dbReference type="EMBL" id="OGF74305.1"/>
    </source>
</evidence>
<dbReference type="GO" id="GO:0019305">
    <property type="term" value="P:dTDP-rhamnose biosynthetic process"/>
    <property type="evidence" value="ECO:0007669"/>
    <property type="project" value="TreeGrafter"/>
</dbReference>
<dbReference type="PANTHER" id="PTHR21047">
    <property type="entry name" value="DTDP-6-DEOXY-D-GLUCOSE-3,5 EPIMERASE"/>
    <property type="match status" value="1"/>
</dbReference>
<dbReference type="GO" id="GO:0000271">
    <property type="term" value="P:polysaccharide biosynthetic process"/>
    <property type="evidence" value="ECO:0007669"/>
    <property type="project" value="TreeGrafter"/>
</dbReference>
<dbReference type="Gene3D" id="2.60.120.10">
    <property type="entry name" value="Jelly Rolls"/>
    <property type="match status" value="1"/>
</dbReference>
<dbReference type="InterPro" id="IPR000888">
    <property type="entry name" value="RmlC-like"/>
</dbReference>
<dbReference type="CDD" id="cd00438">
    <property type="entry name" value="cupin_RmlC"/>
    <property type="match status" value="1"/>
</dbReference>
<dbReference type="PANTHER" id="PTHR21047:SF2">
    <property type="entry name" value="THYMIDINE DIPHOSPHO-4-KETO-RHAMNOSE 3,5-EPIMERASE"/>
    <property type="match status" value="1"/>
</dbReference>
<dbReference type="EMBL" id="MFHJ01000011">
    <property type="protein sequence ID" value="OGF74305.1"/>
    <property type="molecule type" value="Genomic_DNA"/>
</dbReference>
<dbReference type="InterPro" id="IPR011051">
    <property type="entry name" value="RmlC_Cupin_sf"/>
</dbReference>
<name>A0A1F5WFB3_9BACT</name>
<dbReference type="AlphaFoldDB" id="A0A1F5WFB3"/>
<comment type="caution">
    <text evidence="2">The sequence shown here is derived from an EMBL/GenBank/DDBJ whole genome shotgun (WGS) entry which is preliminary data.</text>
</comment>
<feature type="site" description="Participates in a stacking interaction with the thymidine ring of dTDP-4-oxo-6-deoxyglucose" evidence="1">
    <location>
        <position position="136"/>
    </location>
</feature>
<evidence type="ECO:0000256" key="1">
    <source>
        <dbReference type="PIRSR" id="PIRSR600888-3"/>
    </source>
</evidence>
<dbReference type="STRING" id="1798331.A2W57_00395"/>
<dbReference type="SUPFAM" id="SSF51182">
    <property type="entry name" value="RmlC-like cupins"/>
    <property type="match status" value="1"/>
</dbReference>
<protein>
    <recommendedName>
        <fullName evidence="4">dTDP-4-dehydrorhamnose 3,5-epimerase</fullName>
    </recommendedName>
</protein>
<gene>
    <name evidence="2" type="ORF">A2W57_00395</name>
</gene>
<sequence>MLFKETNLGGTYLIELEKKEDGRGFLARTWDAAKFRENGINFVIEEGYITQSLKKGTVRGFHYLKTAEQKLTRVLKGSVFEVVIDARPESKTYGSFFALTLKDSDYKMLYMEPGTAHAILVLEDNTEFMSMYSPAYAPGNEGGIRYNDPTFNIPWPIPVSDVSEKDMKWEDFKKTL</sequence>
<evidence type="ECO:0000313" key="3">
    <source>
        <dbReference type="Proteomes" id="UP000178276"/>
    </source>
</evidence>
<proteinExistence type="predicted"/>
<dbReference type="GO" id="GO:0008830">
    <property type="term" value="F:dTDP-4-dehydrorhamnose 3,5-epimerase activity"/>
    <property type="evidence" value="ECO:0007669"/>
    <property type="project" value="InterPro"/>
</dbReference>
<dbReference type="GO" id="GO:0005829">
    <property type="term" value="C:cytosol"/>
    <property type="evidence" value="ECO:0007669"/>
    <property type="project" value="TreeGrafter"/>
</dbReference>
<reference evidence="2 3" key="1">
    <citation type="journal article" date="2016" name="Nat. Commun.">
        <title>Thousands of microbial genomes shed light on interconnected biogeochemical processes in an aquifer system.</title>
        <authorList>
            <person name="Anantharaman K."/>
            <person name="Brown C.T."/>
            <person name="Hug L.A."/>
            <person name="Sharon I."/>
            <person name="Castelle C.J."/>
            <person name="Probst A.J."/>
            <person name="Thomas B.C."/>
            <person name="Singh A."/>
            <person name="Wilkins M.J."/>
            <person name="Karaoz U."/>
            <person name="Brodie E.L."/>
            <person name="Williams K.H."/>
            <person name="Hubbard S.S."/>
            <person name="Banfield J.F."/>
        </authorList>
    </citation>
    <scope>NUCLEOTIDE SEQUENCE [LARGE SCALE GENOMIC DNA]</scope>
</reference>
<dbReference type="InterPro" id="IPR014710">
    <property type="entry name" value="RmlC-like_jellyroll"/>
</dbReference>